<name>A0A284RH68_ARMOS</name>
<proteinExistence type="predicted"/>
<sequence>MRRLLIRYSSAFKCIRDPPLTNVQSSHLLRCSLESLSSYVFPSHNNAYLQPRIQSARQSGRRYRVMVLVRPMGKALGRLLQRRSGEERHRVVSFQDRHSSPSPPVRSEIDFLGTCRGFLMRASGWHWFRFVGMAPNPLGSTALLQPHLGTAPHRLPELAIGY</sequence>
<evidence type="ECO:0000313" key="1">
    <source>
        <dbReference type="EMBL" id="SJL08094.1"/>
    </source>
</evidence>
<protein>
    <submittedName>
        <fullName evidence="1">Uncharacterized protein</fullName>
    </submittedName>
</protein>
<keyword evidence="2" id="KW-1185">Reference proteome</keyword>
<dbReference type="AlphaFoldDB" id="A0A284RH68"/>
<accession>A0A284RH68</accession>
<organism evidence="1 2">
    <name type="scientific">Armillaria ostoyae</name>
    <name type="common">Armillaria root rot fungus</name>
    <dbReference type="NCBI Taxonomy" id="47428"/>
    <lineage>
        <taxon>Eukaryota</taxon>
        <taxon>Fungi</taxon>
        <taxon>Dikarya</taxon>
        <taxon>Basidiomycota</taxon>
        <taxon>Agaricomycotina</taxon>
        <taxon>Agaricomycetes</taxon>
        <taxon>Agaricomycetidae</taxon>
        <taxon>Agaricales</taxon>
        <taxon>Marasmiineae</taxon>
        <taxon>Physalacriaceae</taxon>
        <taxon>Armillaria</taxon>
    </lineage>
</organism>
<dbReference type="EMBL" id="FUEG01000009">
    <property type="protein sequence ID" value="SJL08094.1"/>
    <property type="molecule type" value="Genomic_DNA"/>
</dbReference>
<gene>
    <name evidence="1" type="ORF">ARMOST_11456</name>
</gene>
<dbReference type="Proteomes" id="UP000219338">
    <property type="component" value="Unassembled WGS sequence"/>
</dbReference>
<evidence type="ECO:0000313" key="2">
    <source>
        <dbReference type="Proteomes" id="UP000219338"/>
    </source>
</evidence>
<reference evidence="2" key="1">
    <citation type="journal article" date="2017" name="Nat. Ecol. Evol.">
        <title>Genome expansion and lineage-specific genetic innovations in the forest pathogenic fungi Armillaria.</title>
        <authorList>
            <person name="Sipos G."/>
            <person name="Prasanna A.N."/>
            <person name="Walter M.C."/>
            <person name="O'Connor E."/>
            <person name="Balint B."/>
            <person name="Krizsan K."/>
            <person name="Kiss B."/>
            <person name="Hess J."/>
            <person name="Varga T."/>
            <person name="Slot J."/>
            <person name="Riley R."/>
            <person name="Boka B."/>
            <person name="Rigling D."/>
            <person name="Barry K."/>
            <person name="Lee J."/>
            <person name="Mihaltcheva S."/>
            <person name="LaButti K."/>
            <person name="Lipzen A."/>
            <person name="Waldron R."/>
            <person name="Moloney N.M."/>
            <person name="Sperisen C."/>
            <person name="Kredics L."/>
            <person name="Vagvoelgyi C."/>
            <person name="Patrignani A."/>
            <person name="Fitzpatrick D."/>
            <person name="Nagy I."/>
            <person name="Doyle S."/>
            <person name="Anderson J.B."/>
            <person name="Grigoriev I.V."/>
            <person name="Gueldener U."/>
            <person name="Muensterkoetter M."/>
            <person name="Nagy L.G."/>
        </authorList>
    </citation>
    <scope>NUCLEOTIDE SEQUENCE [LARGE SCALE GENOMIC DNA]</scope>
    <source>
        <strain evidence="2">C18/9</strain>
    </source>
</reference>